<dbReference type="InterPro" id="IPR004358">
    <property type="entry name" value="Sig_transdc_His_kin-like_C"/>
</dbReference>
<dbReference type="SUPFAM" id="SSF55874">
    <property type="entry name" value="ATPase domain of HSP90 chaperone/DNA topoisomerase II/histidine kinase"/>
    <property type="match status" value="1"/>
</dbReference>
<reference evidence="11 12" key="1">
    <citation type="submission" date="2019-11" db="EMBL/GenBank/DDBJ databases">
        <title>The genome sequence of Methylocystis heyeri.</title>
        <authorList>
            <person name="Oshkin I.Y."/>
            <person name="Miroshnikov K."/>
            <person name="Dedysh S.N."/>
        </authorList>
    </citation>
    <scope>NUCLEOTIDE SEQUENCE [LARGE SCALE GENOMIC DNA]</scope>
    <source>
        <strain evidence="11 12">H2</strain>
    </source>
</reference>
<keyword evidence="8" id="KW-0902">Two-component regulatory system</keyword>
<dbReference type="InterPro" id="IPR013767">
    <property type="entry name" value="PAS_fold"/>
</dbReference>
<evidence type="ECO:0000256" key="1">
    <source>
        <dbReference type="ARBA" id="ARBA00000085"/>
    </source>
</evidence>
<keyword evidence="5" id="KW-0547">Nucleotide-binding</keyword>
<evidence type="ECO:0000313" key="12">
    <source>
        <dbReference type="Proteomes" id="UP000309061"/>
    </source>
</evidence>
<dbReference type="PANTHER" id="PTHR43065">
    <property type="entry name" value="SENSOR HISTIDINE KINASE"/>
    <property type="match status" value="1"/>
</dbReference>
<dbReference type="InterPro" id="IPR035965">
    <property type="entry name" value="PAS-like_dom_sf"/>
</dbReference>
<dbReference type="SMART" id="SM00388">
    <property type="entry name" value="HisKA"/>
    <property type="match status" value="1"/>
</dbReference>
<evidence type="ECO:0000256" key="8">
    <source>
        <dbReference type="ARBA" id="ARBA00023012"/>
    </source>
</evidence>
<keyword evidence="4" id="KW-0808">Transferase</keyword>
<dbReference type="InterPro" id="IPR000014">
    <property type="entry name" value="PAS"/>
</dbReference>
<comment type="catalytic activity">
    <reaction evidence="1">
        <text>ATP + protein L-histidine = ADP + protein N-phospho-L-histidine.</text>
        <dbReference type="EC" id="2.7.13.3"/>
    </reaction>
</comment>
<feature type="domain" description="Histidine kinase" evidence="9">
    <location>
        <begin position="157"/>
        <end position="376"/>
    </location>
</feature>
<dbReference type="Proteomes" id="UP000309061">
    <property type="component" value="Chromosome"/>
</dbReference>
<dbReference type="PROSITE" id="PS50112">
    <property type="entry name" value="PAS"/>
    <property type="match status" value="1"/>
</dbReference>
<name>A0A6B8KEH3_9HYPH</name>
<evidence type="ECO:0000259" key="10">
    <source>
        <dbReference type="PROSITE" id="PS50112"/>
    </source>
</evidence>
<dbReference type="OrthoDB" id="9789238at2"/>
<keyword evidence="3" id="KW-0597">Phosphoprotein</keyword>
<evidence type="ECO:0000256" key="4">
    <source>
        <dbReference type="ARBA" id="ARBA00022679"/>
    </source>
</evidence>
<dbReference type="Gene3D" id="3.30.450.20">
    <property type="entry name" value="PAS domain"/>
    <property type="match status" value="1"/>
</dbReference>
<dbReference type="PRINTS" id="PR00344">
    <property type="entry name" value="BCTRLSENSOR"/>
</dbReference>
<evidence type="ECO:0000313" key="11">
    <source>
        <dbReference type="EMBL" id="QGM44978.1"/>
    </source>
</evidence>
<keyword evidence="7" id="KW-0067">ATP-binding</keyword>
<dbReference type="InterPro" id="IPR036097">
    <property type="entry name" value="HisK_dim/P_sf"/>
</dbReference>
<dbReference type="GO" id="GO:0006355">
    <property type="term" value="P:regulation of DNA-templated transcription"/>
    <property type="evidence" value="ECO:0007669"/>
    <property type="project" value="InterPro"/>
</dbReference>
<evidence type="ECO:0000256" key="2">
    <source>
        <dbReference type="ARBA" id="ARBA00012438"/>
    </source>
</evidence>
<dbReference type="Pfam" id="PF00989">
    <property type="entry name" value="PAS"/>
    <property type="match status" value="1"/>
</dbReference>
<proteinExistence type="predicted"/>
<feature type="domain" description="PAS" evidence="10">
    <location>
        <begin position="22"/>
        <end position="69"/>
    </location>
</feature>
<dbReference type="SMART" id="SM00091">
    <property type="entry name" value="PAS"/>
    <property type="match status" value="1"/>
</dbReference>
<dbReference type="RefSeq" id="WP_136495269.1">
    <property type="nucleotide sequence ID" value="NZ_CP046052.1"/>
</dbReference>
<organism evidence="11 12">
    <name type="scientific">Methylocystis heyeri</name>
    <dbReference type="NCBI Taxonomy" id="391905"/>
    <lineage>
        <taxon>Bacteria</taxon>
        <taxon>Pseudomonadati</taxon>
        <taxon>Pseudomonadota</taxon>
        <taxon>Alphaproteobacteria</taxon>
        <taxon>Hyphomicrobiales</taxon>
        <taxon>Methylocystaceae</taxon>
        <taxon>Methylocystis</taxon>
    </lineage>
</organism>
<dbReference type="InterPro" id="IPR003594">
    <property type="entry name" value="HATPase_dom"/>
</dbReference>
<dbReference type="AlphaFoldDB" id="A0A6B8KEH3"/>
<dbReference type="PANTHER" id="PTHR43065:SF10">
    <property type="entry name" value="PEROXIDE STRESS-ACTIVATED HISTIDINE KINASE MAK3"/>
    <property type="match status" value="1"/>
</dbReference>
<dbReference type="SUPFAM" id="SSF47384">
    <property type="entry name" value="Homodimeric domain of signal transducing histidine kinase"/>
    <property type="match status" value="1"/>
</dbReference>
<dbReference type="EMBL" id="CP046052">
    <property type="protein sequence ID" value="QGM44978.1"/>
    <property type="molecule type" value="Genomic_DNA"/>
</dbReference>
<protein>
    <recommendedName>
        <fullName evidence="2">histidine kinase</fullName>
        <ecNumber evidence="2">2.7.13.3</ecNumber>
    </recommendedName>
</protein>
<accession>A0A6B8KEH3</accession>
<dbReference type="InterPro" id="IPR036890">
    <property type="entry name" value="HATPase_C_sf"/>
</dbReference>
<dbReference type="InterPro" id="IPR005467">
    <property type="entry name" value="His_kinase_dom"/>
</dbReference>
<dbReference type="SUPFAM" id="SSF55785">
    <property type="entry name" value="PYP-like sensor domain (PAS domain)"/>
    <property type="match status" value="1"/>
</dbReference>
<dbReference type="PROSITE" id="PS50109">
    <property type="entry name" value="HIS_KIN"/>
    <property type="match status" value="1"/>
</dbReference>
<dbReference type="Gene3D" id="1.10.287.130">
    <property type="match status" value="1"/>
</dbReference>
<dbReference type="GO" id="GO:0005524">
    <property type="term" value="F:ATP binding"/>
    <property type="evidence" value="ECO:0007669"/>
    <property type="project" value="UniProtKB-KW"/>
</dbReference>
<dbReference type="GO" id="GO:0000155">
    <property type="term" value="F:phosphorelay sensor kinase activity"/>
    <property type="evidence" value="ECO:0007669"/>
    <property type="project" value="InterPro"/>
</dbReference>
<dbReference type="CDD" id="cd00082">
    <property type="entry name" value="HisKA"/>
    <property type="match status" value="1"/>
</dbReference>
<keyword evidence="6" id="KW-0418">Kinase</keyword>
<gene>
    <name evidence="11" type="ORF">H2LOC_004335</name>
</gene>
<evidence type="ECO:0000256" key="3">
    <source>
        <dbReference type="ARBA" id="ARBA00022553"/>
    </source>
</evidence>
<keyword evidence="12" id="KW-1185">Reference proteome</keyword>
<dbReference type="Gene3D" id="3.30.565.10">
    <property type="entry name" value="Histidine kinase-like ATPase, C-terminal domain"/>
    <property type="match status" value="1"/>
</dbReference>
<evidence type="ECO:0000256" key="6">
    <source>
        <dbReference type="ARBA" id="ARBA00022777"/>
    </source>
</evidence>
<dbReference type="SMART" id="SM00387">
    <property type="entry name" value="HATPase_c"/>
    <property type="match status" value="1"/>
</dbReference>
<dbReference type="KEGG" id="mhey:H2LOC_004335"/>
<evidence type="ECO:0000256" key="5">
    <source>
        <dbReference type="ARBA" id="ARBA00022741"/>
    </source>
</evidence>
<sequence length="376" mass="41040">MTQPGHVKIFPRIKTPLPVLGSDDNRSCILETLPQAILAVDRNGEIADANAAAEAFFEIGKSLLVGQKLKRLLPFGSALLALIDQVRERAGPINEYKVDLGRPGPGGDRRVDVHCAPLANTDGGVLIVLQERTIADKIDRQLTHRGAARSVSGLASMLAHEIKNPLSGIRGAAQLLEAGLGDEDRALTRLICEETDRIVRLVDRMEVFSDQRPLKREKINIHTVLDHVRQVARSGFARHIRFVETYDPSLPPVAGNRDQLIQVFLNLVKNAAEAIGDAVDGEIELSTAFRPGVSLRPHGSDRPIGLPLEFRVRDNGPGVPEDIASHLFEPFVTTKSSGTGLGLALVAKIVNDHGGVIECESHPRRTTFRILMPTYR</sequence>
<dbReference type="InterPro" id="IPR003661">
    <property type="entry name" value="HisK_dim/P_dom"/>
</dbReference>
<dbReference type="Pfam" id="PF00512">
    <property type="entry name" value="HisKA"/>
    <property type="match status" value="1"/>
</dbReference>
<dbReference type="EC" id="2.7.13.3" evidence="2"/>
<evidence type="ECO:0000256" key="7">
    <source>
        <dbReference type="ARBA" id="ARBA00022840"/>
    </source>
</evidence>
<dbReference type="Pfam" id="PF02518">
    <property type="entry name" value="HATPase_c"/>
    <property type="match status" value="1"/>
</dbReference>
<evidence type="ECO:0000259" key="9">
    <source>
        <dbReference type="PROSITE" id="PS50109"/>
    </source>
</evidence>